<dbReference type="InterPro" id="IPR001394">
    <property type="entry name" value="Peptidase_C19_UCH"/>
</dbReference>
<comment type="subcellular location">
    <subcellularLocation>
        <location evidence="2">Nucleus</location>
    </subcellularLocation>
</comment>
<keyword evidence="13" id="KW-1185">Reference proteome</keyword>
<dbReference type="GeneID" id="106821432"/>
<dbReference type="PROSITE" id="PS00972">
    <property type="entry name" value="USP_1"/>
    <property type="match status" value="1"/>
</dbReference>
<protein>
    <recommendedName>
        <fullName evidence="4">ubiquitinyl hydrolase 1</fullName>
        <ecNumber evidence="4">3.4.19.12</ecNumber>
    </recommendedName>
</protein>
<evidence type="ECO:0000256" key="3">
    <source>
        <dbReference type="ARBA" id="ARBA00009085"/>
    </source>
</evidence>
<evidence type="ECO:0000256" key="7">
    <source>
        <dbReference type="ARBA" id="ARBA00022801"/>
    </source>
</evidence>
<dbReference type="InterPro" id="IPR044743">
    <property type="entry name" value="Ubl_USP48"/>
</dbReference>
<keyword evidence="5" id="KW-0645">Protease</keyword>
<name>A0ABM1FB94_PRICU</name>
<dbReference type="SUPFAM" id="SSF54236">
    <property type="entry name" value="Ubiquitin-like"/>
    <property type="match status" value="1"/>
</dbReference>
<keyword evidence="7" id="KW-0378">Hydrolase</keyword>
<dbReference type="SMART" id="SM00213">
    <property type="entry name" value="UBQ"/>
    <property type="match status" value="1"/>
</dbReference>
<feature type="region of interest" description="Disordered" evidence="10">
    <location>
        <begin position="603"/>
        <end position="634"/>
    </location>
</feature>
<dbReference type="PROSITE" id="PS50235">
    <property type="entry name" value="USP_3"/>
    <property type="match status" value="1"/>
</dbReference>
<keyword evidence="6" id="KW-0833">Ubl conjugation pathway</keyword>
<dbReference type="Pfam" id="PF00443">
    <property type="entry name" value="UCH"/>
    <property type="match status" value="1"/>
</dbReference>
<evidence type="ECO:0000313" key="13">
    <source>
        <dbReference type="Proteomes" id="UP000695022"/>
    </source>
</evidence>
<dbReference type="InterPro" id="IPR028889">
    <property type="entry name" value="USP"/>
</dbReference>
<dbReference type="SUPFAM" id="SSF54001">
    <property type="entry name" value="Cysteine proteinases"/>
    <property type="match status" value="1"/>
</dbReference>
<dbReference type="PROSITE" id="PS00973">
    <property type="entry name" value="USP_2"/>
    <property type="match status" value="1"/>
</dbReference>
<dbReference type="InterPro" id="IPR038765">
    <property type="entry name" value="Papain-like_cys_pep_sf"/>
</dbReference>
<keyword evidence="8" id="KW-0788">Thiol protease</keyword>
<feature type="compositionally biased region" description="Low complexity" evidence="10">
    <location>
        <begin position="610"/>
        <end position="630"/>
    </location>
</feature>
<dbReference type="Gene3D" id="3.90.70.10">
    <property type="entry name" value="Cysteine proteinases"/>
    <property type="match status" value="1"/>
</dbReference>
<dbReference type="InterPro" id="IPR050164">
    <property type="entry name" value="Peptidase_C19"/>
</dbReference>
<dbReference type="CDD" id="cd02668">
    <property type="entry name" value="Peptidase_C19L"/>
    <property type="match status" value="1"/>
</dbReference>
<dbReference type="CDD" id="cd01795">
    <property type="entry name" value="Ubl_USP48"/>
    <property type="match status" value="1"/>
</dbReference>
<proteinExistence type="inferred from homology"/>
<dbReference type="PROSITE" id="PS50053">
    <property type="entry name" value="UBIQUITIN_2"/>
    <property type="match status" value="1"/>
</dbReference>
<comment type="similarity">
    <text evidence="3">Belongs to the peptidase C19 family.</text>
</comment>
<evidence type="ECO:0000256" key="2">
    <source>
        <dbReference type="ARBA" id="ARBA00004123"/>
    </source>
</evidence>
<dbReference type="PANTHER" id="PTHR24006:SF722">
    <property type="entry name" value="UBIQUITIN CARBOXYL-TERMINAL HYDROLASE 48"/>
    <property type="match status" value="1"/>
</dbReference>
<evidence type="ECO:0000313" key="14">
    <source>
        <dbReference type="RefSeq" id="XP_014681715.1"/>
    </source>
</evidence>
<dbReference type="RefSeq" id="XP_014681715.1">
    <property type="nucleotide sequence ID" value="XM_014826229.1"/>
</dbReference>
<gene>
    <name evidence="14" type="primary">LOC106821432</name>
</gene>
<feature type="domain" description="Ubiquitin-like" evidence="11">
    <location>
        <begin position="912"/>
        <end position="993"/>
    </location>
</feature>
<evidence type="ECO:0000259" key="12">
    <source>
        <dbReference type="PROSITE" id="PS50235"/>
    </source>
</evidence>
<dbReference type="InterPro" id="IPR033841">
    <property type="entry name" value="Pep_USP48"/>
</dbReference>
<dbReference type="EC" id="3.4.19.12" evidence="4"/>
<accession>A0ABM1FB94</accession>
<dbReference type="InterPro" id="IPR029071">
    <property type="entry name" value="Ubiquitin-like_domsf"/>
</dbReference>
<comment type="catalytic activity">
    <reaction evidence="1">
        <text>Thiol-dependent hydrolysis of ester, thioester, amide, peptide and isopeptide bonds formed by the C-terminal Gly of ubiquitin (a 76-residue protein attached to proteins as an intracellular targeting signal).</text>
        <dbReference type="EC" id="3.4.19.12"/>
    </reaction>
</comment>
<dbReference type="InterPro" id="IPR018200">
    <property type="entry name" value="USP_CS"/>
</dbReference>
<evidence type="ECO:0000256" key="8">
    <source>
        <dbReference type="ARBA" id="ARBA00022807"/>
    </source>
</evidence>
<evidence type="ECO:0000256" key="1">
    <source>
        <dbReference type="ARBA" id="ARBA00000707"/>
    </source>
</evidence>
<dbReference type="Proteomes" id="UP000695022">
    <property type="component" value="Unplaced"/>
</dbReference>
<dbReference type="Gene3D" id="3.10.20.90">
    <property type="entry name" value="Phosphatidylinositol 3-kinase Catalytic Subunit, Chain A, domain 1"/>
    <property type="match status" value="1"/>
</dbReference>
<evidence type="ECO:0000256" key="4">
    <source>
        <dbReference type="ARBA" id="ARBA00012759"/>
    </source>
</evidence>
<evidence type="ECO:0000259" key="11">
    <source>
        <dbReference type="PROSITE" id="PS50053"/>
    </source>
</evidence>
<evidence type="ECO:0000256" key="9">
    <source>
        <dbReference type="ARBA" id="ARBA00023242"/>
    </source>
</evidence>
<evidence type="ECO:0000256" key="5">
    <source>
        <dbReference type="ARBA" id="ARBA00022670"/>
    </source>
</evidence>
<evidence type="ECO:0000256" key="6">
    <source>
        <dbReference type="ARBA" id="ARBA00022786"/>
    </source>
</evidence>
<dbReference type="PANTHER" id="PTHR24006">
    <property type="entry name" value="UBIQUITIN CARBOXYL-TERMINAL HYDROLASE"/>
    <property type="match status" value="1"/>
</dbReference>
<evidence type="ECO:0000256" key="10">
    <source>
        <dbReference type="SAM" id="MobiDB-lite"/>
    </source>
</evidence>
<organism evidence="13 14">
    <name type="scientific">Priapulus caudatus</name>
    <name type="common">Priapulid worm</name>
    <dbReference type="NCBI Taxonomy" id="37621"/>
    <lineage>
        <taxon>Eukaryota</taxon>
        <taxon>Metazoa</taxon>
        <taxon>Ecdysozoa</taxon>
        <taxon>Scalidophora</taxon>
        <taxon>Priapulida</taxon>
        <taxon>Priapulimorpha</taxon>
        <taxon>Priapulimorphida</taxon>
        <taxon>Priapulidae</taxon>
        <taxon>Priapulus</taxon>
    </lineage>
</organism>
<keyword evidence="9" id="KW-0539">Nucleus</keyword>
<reference evidence="14" key="1">
    <citation type="submission" date="2025-08" db="UniProtKB">
        <authorList>
            <consortium name="RefSeq"/>
        </authorList>
    </citation>
    <scope>IDENTIFICATION</scope>
</reference>
<dbReference type="InterPro" id="IPR000626">
    <property type="entry name" value="Ubiquitin-like_dom"/>
</dbReference>
<sequence>MPSKQQLDKAAWQWAETTDPSCQANVTDQHVRISYKLTVKPCKQGTCRRNCRGSPRCLNALGESVWMGEIDEKKFSDIEDPDEERRKKGAFVGLKNLGATCYVNSLLQLWFHNPNFRLAVYRWRPMEENVCTDDAVDNWKPSSICEHLQGIFALLELSERRYIDPGEFVTSLGLDTGLQQDVQEFSKLLGNRLQDHANPQVIDVICDQFQGTYSYVTTCKGCGGSSDTPSKFYELDLNIKGHKTLHGCIEEFLQEEELGRVTTVSLAVCCNSRDLIFDRATGQKKKLNSCIQFPDVLDMSQCIGEAEQTSVYDLTAVLIHRGMSAYAGHYIAHIKEASSATWYKFNDEVIEKMKGKNLQLYQDEDEIGRPDWNAKKMRGVKGILTSKDAYMLAYTRRKSTNVEEPLVEVVSAVDALPDRVKIYVSKDNSNFDAWMKEMKAMKDKNVTSGLAKQMQVREMYNLLQDKDEVLPDWIAAQWISDWLANPDAERSVDNSALLCSHGKLSPDEIVKAKCISSEGAAVIYAKFGGGPRLAGDVLCRECVIERCQSIHVKAKVATDSKTITALLKRTCSSTKQFWVGKTSLRSWRCLVLQHYGSSIQDNCGAEGSGNSENKQEQQQQQEQAEAQSSNEKIERQHSLEMDANDGSAHPENETTSISSVDDRLQGFNEDLLCSGHRRLCVQENRRKLVSIDVWSRLKGYFPDAPEFSASAPVCEKCLRTCEEAQEQKAVHRTKATEQKQLLSDLYADRNRPSWDSTTTNQLYLVSRDFVNEWRRFIKEPLRWNPVSSLSNEPLLCAHGKLLVQPASSMADVDTDLFLYVWPKEWQTVRQQFAFDVEVEVCRLEDKGGLTFYTNPDVCDECRMARQQQLMQEKCDFVNERIYIRRLTSDHEEEETLGTEYQTEQTVEAPALIDVNVRRSSRTRRSRNDKEVIISSSDTLRDLKVKIMKLFSVPPFDQHLAFNGVQLTDEYAKLGNLRLSPGCMLTLKVDEPTDDQRIVIDDLPQASTPETGFKGTGLLGH</sequence>
<feature type="domain" description="USP" evidence="12">
    <location>
        <begin position="92"/>
        <end position="397"/>
    </location>
</feature>